<name>A0A0G1B7Y3_9BACT</name>
<proteinExistence type="predicted"/>
<dbReference type="Gene3D" id="3.40.50.10170">
    <property type="match status" value="1"/>
</dbReference>
<dbReference type="InterPro" id="IPR003797">
    <property type="entry name" value="DegV"/>
</dbReference>
<evidence type="ECO:0000313" key="2">
    <source>
        <dbReference type="EMBL" id="KKS42431.1"/>
    </source>
</evidence>
<dbReference type="PANTHER" id="PTHR33434">
    <property type="entry name" value="DEGV DOMAIN-CONTAINING PROTEIN DR_1986-RELATED"/>
    <property type="match status" value="1"/>
</dbReference>
<evidence type="ECO:0000313" key="3">
    <source>
        <dbReference type="Proteomes" id="UP000033854"/>
    </source>
</evidence>
<dbReference type="PANTHER" id="PTHR33434:SF2">
    <property type="entry name" value="FATTY ACID-BINDING PROTEIN TM_1468"/>
    <property type="match status" value="1"/>
</dbReference>
<dbReference type="InterPro" id="IPR043168">
    <property type="entry name" value="DegV_C"/>
</dbReference>
<dbReference type="PROSITE" id="PS51482">
    <property type="entry name" value="DEGV"/>
    <property type="match status" value="1"/>
</dbReference>
<dbReference type="Pfam" id="PF02645">
    <property type="entry name" value="DegV"/>
    <property type="match status" value="1"/>
</dbReference>
<dbReference type="Gene3D" id="3.30.1180.10">
    <property type="match status" value="1"/>
</dbReference>
<protein>
    <submittedName>
        <fullName evidence="2">DegV family protein</fullName>
    </submittedName>
</protein>
<dbReference type="AlphaFoldDB" id="A0A0G1B7Y3"/>
<dbReference type="InterPro" id="IPR050270">
    <property type="entry name" value="DegV_domain_contain"/>
</dbReference>
<evidence type="ECO:0000256" key="1">
    <source>
        <dbReference type="ARBA" id="ARBA00023121"/>
    </source>
</evidence>
<comment type="caution">
    <text evidence="2">The sequence shown here is derived from an EMBL/GenBank/DDBJ whole genome shotgun (WGS) entry which is preliminary data.</text>
</comment>
<dbReference type="GO" id="GO:0008289">
    <property type="term" value="F:lipid binding"/>
    <property type="evidence" value="ECO:0007669"/>
    <property type="project" value="UniProtKB-KW"/>
</dbReference>
<gene>
    <name evidence="2" type="ORF">UV06_C0013G0008</name>
</gene>
<dbReference type="Proteomes" id="UP000033854">
    <property type="component" value="Unassembled WGS sequence"/>
</dbReference>
<reference evidence="2 3" key="1">
    <citation type="journal article" date="2015" name="Nature">
        <title>rRNA introns, odd ribosomes, and small enigmatic genomes across a large radiation of phyla.</title>
        <authorList>
            <person name="Brown C.T."/>
            <person name="Hug L.A."/>
            <person name="Thomas B.C."/>
            <person name="Sharon I."/>
            <person name="Castelle C.J."/>
            <person name="Singh A."/>
            <person name="Wilkins M.J."/>
            <person name="Williams K.H."/>
            <person name="Banfield J.F."/>
        </authorList>
    </citation>
    <scope>NUCLEOTIDE SEQUENCE [LARGE SCALE GENOMIC DNA]</scope>
</reference>
<accession>A0A0G1B7Y3</accession>
<dbReference type="SUPFAM" id="SSF82549">
    <property type="entry name" value="DAK1/DegV-like"/>
    <property type="match status" value="1"/>
</dbReference>
<organism evidence="2 3">
    <name type="scientific">Candidatus Collierbacteria bacterium GW2011_GWA2_42_17</name>
    <dbReference type="NCBI Taxonomy" id="1618378"/>
    <lineage>
        <taxon>Bacteria</taxon>
        <taxon>Candidatus Collieribacteriota</taxon>
    </lineage>
</organism>
<dbReference type="NCBIfam" id="TIGR00762">
    <property type="entry name" value="DegV"/>
    <property type="match status" value="1"/>
</dbReference>
<sequence length="290" mass="31535">MNKENNVCVVVDSGSSMRESSPEVKEREISILPLEVKFLENGTWVPYLDSELSADEFYNKMAESKILPQTSGAVTGRASKLYESLAKESDSIISIHITAKHSVAHESALLAANLVMEANPEVLIEVIDSKIVSIGTWFLAEKAALLSAEGYPLEDIKRLLLETVPKIDLITFLPSLNNLIKGGRVPALKGMIGNLLNIKPIIGFIDGQIRELSKTRTISKAKQELVSRFTGIKEEVVKLAILHTNNEEGARELQMDLASYYPGTIPVYEAGPVLGVHAGSGAVGIALLKK</sequence>
<keyword evidence="1" id="KW-0446">Lipid-binding</keyword>
<dbReference type="EMBL" id="LCDA01000013">
    <property type="protein sequence ID" value="KKS42431.1"/>
    <property type="molecule type" value="Genomic_DNA"/>
</dbReference>